<evidence type="ECO:0000313" key="2">
    <source>
        <dbReference type="Proteomes" id="UP000282930"/>
    </source>
</evidence>
<dbReference type="EMBL" id="CP034791">
    <property type="protein sequence ID" value="AZT90159.1"/>
    <property type="molecule type" value="Genomic_DNA"/>
</dbReference>
<sequence>MKRYVVVMGYSFEEYDIENGNAGFAYFFVDDLKELEKDKYTVIPYKDYNEFATKFKDAALVEKMDGYLIDNIIEACVDISRIIYPSDRFFSVITYNVSESFKELMFETKANEFKIIVDRRSNSIEIKGEGVLRDPVVVKEYDIVDAVDEFLFEYRKENVKQFMISLKRMYKDKYGEDLRMNVVGNKLLISIGKDTFEFDDTRLDIVYNFIMSRK</sequence>
<dbReference type="KEGG" id="ccha:ELD05_05590"/>
<dbReference type="RefSeq" id="WP_011917624.1">
    <property type="nucleotide sequence ID" value="NZ_CP034791.1"/>
</dbReference>
<accession>A0A3T0D531</accession>
<organism evidence="1 2">
    <name type="scientific">Caldicellulosiruptor changbaiensis</name>
    <dbReference type="NCBI Taxonomy" id="1222016"/>
    <lineage>
        <taxon>Bacteria</taxon>
        <taxon>Bacillati</taxon>
        <taxon>Bacillota</taxon>
        <taxon>Bacillota incertae sedis</taxon>
        <taxon>Caldicellulosiruptorales</taxon>
        <taxon>Caldicellulosiruptoraceae</taxon>
        <taxon>Caldicellulosiruptor</taxon>
    </lineage>
</organism>
<evidence type="ECO:0000313" key="1">
    <source>
        <dbReference type="EMBL" id="AZT90159.1"/>
    </source>
</evidence>
<keyword evidence="2" id="KW-1185">Reference proteome</keyword>
<proteinExistence type="predicted"/>
<name>A0A3T0D531_9FIRM</name>
<dbReference type="Proteomes" id="UP000282930">
    <property type="component" value="Chromosome"/>
</dbReference>
<gene>
    <name evidence="1" type="ORF">ELD05_05590</name>
</gene>
<protein>
    <submittedName>
        <fullName evidence="1">Uncharacterized protein</fullName>
    </submittedName>
</protein>
<reference evidence="1 2" key="1">
    <citation type="submission" date="2018-12" db="EMBL/GenBank/DDBJ databases">
        <title>Genome sequence from the cellulolytic species, Caldicellulosiruptor changbaiensis.</title>
        <authorList>
            <person name="Blumer-Schuette S.E."/>
            <person name="Mendoza C."/>
        </authorList>
    </citation>
    <scope>NUCLEOTIDE SEQUENCE [LARGE SCALE GENOMIC DNA]</scope>
    <source>
        <strain evidence="1 2">CBS-Z</strain>
    </source>
</reference>
<dbReference type="AlphaFoldDB" id="A0A3T0D531"/>